<protein>
    <recommendedName>
        <fullName evidence="4">RNA polymerase II-associated protein 3</fullName>
    </recommendedName>
</protein>
<keyword evidence="6" id="KW-0175">Coiled coil</keyword>
<feature type="domain" description="RNA-polymerase II-associated protein 3-like C-terminal" evidence="8">
    <location>
        <begin position="390"/>
        <end position="478"/>
    </location>
</feature>
<proteinExistence type="inferred from homology"/>
<evidence type="ECO:0000313" key="10">
    <source>
        <dbReference type="Proteomes" id="UP000005408"/>
    </source>
</evidence>
<feature type="compositionally biased region" description="Basic and acidic residues" evidence="7">
    <location>
        <begin position="296"/>
        <end position="321"/>
    </location>
</feature>
<organism evidence="9 10">
    <name type="scientific">Magallana gigas</name>
    <name type="common">Pacific oyster</name>
    <name type="synonym">Crassostrea gigas</name>
    <dbReference type="NCBI Taxonomy" id="29159"/>
    <lineage>
        <taxon>Eukaryota</taxon>
        <taxon>Metazoa</taxon>
        <taxon>Spiralia</taxon>
        <taxon>Lophotrochozoa</taxon>
        <taxon>Mollusca</taxon>
        <taxon>Bivalvia</taxon>
        <taxon>Autobranchia</taxon>
        <taxon>Pteriomorphia</taxon>
        <taxon>Ostreida</taxon>
        <taxon>Ostreoidea</taxon>
        <taxon>Ostreidae</taxon>
        <taxon>Magallana</taxon>
    </lineage>
</organism>
<evidence type="ECO:0000256" key="3">
    <source>
        <dbReference type="ARBA" id="ARBA00038275"/>
    </source>
</evidence>
<dbReference type="EnsemblMetazoa" id="G28750.2">
    <property type="protein sequence ID" value="G28750.2:cds"/>
    <property type="gene ID" value="G28750"/>
</dbReference>
<name>A0A8W8LMU8_MAGGI</name>
<keyword evidence="1" id="KW-0677">Repeat</keyword>
<dbReference type="InterPro" id="IPR025986">
    <property type="entry name" value="RPAP3-like_C"/>
</dbReference>
<evidence type="ECO:0000256" key="4">
    <source>
        <dbReference type="ARBA" id="ARBA00040133"/>
    </source>
</evidence>
<feature type="region of interest" description="Disordered" evidence="7">
    <location>
        <begin position="296"/>
        <end position="384"/>
    </location>
</feature>
<comment type="similarity">
    <text evidence="3">Belongs to the RPAP3 family.</text>
</comment>
<dbReference type="Proteomes" id="UP000005408">
    <property type="component" value="Unassembled WGS sequence"/>
</dbReference>
<evidence type="ECO:0000256" key="7">
    <source>
        <dbReference type="SAM" id="MobiDB-lite"/>
    </source>
</evidence>
<dbReference type="Pfam" id="PF13877">
    <property type="entry name" value="RPAP3_C"/>
    <property type="match status" value="1"/>
</dbReference>
<keyword evidence="2 5" id="KW-0802">TPR repeat</keyword>
<evidence type="ECO:0000313" key="9">
    <source>
        <dbReference type="EnsemblMetazoa" id="G28750.1:cds"/>
    </source>
</evidence>
<dbReference type="Gene3D" id="1.25.40.10">
    <property type="entry name" value="Tetratricopeptide repeat domain"/>
    <property type="match status" value="1"/>
</dbReference>
<dbReference type="InterPro" id="IPR019734">
    <property type="entry name" value="TPR_rpt"/>
</dbReference>
<dbReference type="InterPro" id="IPR051966">
    <property type="entry name" value="RPAP3"/>
</dbReference>
<dbReference type="AlphaFoldDB" id="A0A8W8LMU8"/>
<feature type="repeat" description="TPR" evidence="5">
    <location>
        <begin position="135"/>
        <end position="168"/>
    </location>
</feature>
<feature type="region of interest" description="Disordered" evidence="7">
    <location>
        <begin position="45"/>
        <end position="88"/>
    </location>
</feature>
<dbReference type="InterPro" id="IPR011990">
    <property type="entry name" value="TPR-like_helical_dom_sf"/>
</dbReference>
<dbReference type="PROSITE" id="PS50005">
    <property type="entry name" value="TPR"/>
    <property type="match status" value="2"/>
</dbReference>
<dbReference type="SMART" id="SM00028">
    <property type="entry name" value="TPR"/>
    <property type="match status" value="3"/>
</dbReference>
<evidence type="ECO:0000256" key="2">
    <source>
        <dbReference type="ARBA" id="ARBA00022803"/>
    </source>
</evidence>
<keyword evidence="10" id="KW-1185">Reference proteome</keyword>
<dbReference type="PROSITE" id="PS50293">
    <property type="entry name" value="TPR_REGION"/>
    <property type="match status" value="1"/>
</dbReference>
<feature type="coiled-coil region" evidence="6">
    <location>
        <begin position="229"/>
        <end position="256"/>
    </location>
</feature>
<dbReference type="PANTHER" id="PTHR46423:SF1">
    <property type="entry name" value="RNA POLYMERASE II-ASSOCIATED PROTEIN 3"/>
    <property type="match status" value="1"/>
</dbReference>
<dbReference type="EnsemblMetazoa" id="G28750.1">
    <property type="protein sequence ID" value="G28750.1:cds"/>
    <property type="gene ID" value="G28750"/>
</dbReference>
<evidence type="ECO:0000256" key="1">
    <source>
        <dbReference type="ARBA" id="ARBA00022737"/>
    </source>
</evidence>
<feature type="compositionally biased region" description="Basic residues" evidence="7">
    <location>
        <begin position="64"/>
        <end position="73"/>
    </location>
</feature>
<dbReference type="Pfam" id="PF13181">
    <property type="entry name" value="TPR_8"/>
    <property type="match status" value="1"/>
</dbReference>
<dbReference type="SUPFAM" id="SSF48452">
    <property type="entry name" value="TPR-like"/>
    <property type="match status" value="1"/>
</dbReference>
<evidence type="ECO:0000256" key="5">
    <source>
        <dbReference type="PROSITE-ProRule" id="PRU00339"/>
    </source>
</evidence>
<dbReference type="PANTHER" id="PTHR46423">
    <property type="entry name" value="RNA POLYMERASE II-ASSOCIATED PROTEIN 3"/>
    <property type="match status" value="1"/>
</dbReference>
<sequence>MSKLSASEEKMLMLQHHMRENNMDLETFVKDMNKWEDDIKEKEQKLKSEKAVNGKELPPVRNSLKIKKKRKVKTLKDDDSQGRKPRKRISGYDYRSWDKLDIDKMCNDVDKQEKSDSSDYETDEEWEIERKKQQAAMDKDAGNDYFKRGDYTNAIESYTKGMALDPTNPILPANRAMALLKEQKYAAAEMDCMTALTLDPLYVKAYLRLGSAQFFMKKLQKAKDTFDKVLQLEPQNKQAKLEIEKIEKEMKKEQMVTHDSLAPDVGLVKPITKPPNKRSKKPLRRLEIEEVGVEETDIRQAARSRVEESHSKQRKETESKDNQMFAKFTNPGMINPPAPTPQTDQEPKPVINKTESETKLDLSNVQNEAQASVSPRSEVKSLSPRSFSVPASSFQFQADYKVLKTDMSAFYDYLKKIDPALYPKLFGECLDAEILMNMLKVFQNCYKPAGEDFFPHMQKLTEVKRFGMTVMFFSRKEKQVLQELFDNLKDKGAIQGNDLKSLATKYGVSC</sequence>
<feature type="compositionally biased region" description="Polar residues" evidence="7">
    <location>
        <begin position="361"/>
        <end position="375"/>
    </location>
</feature>
<reference evidence="9" key="1">
    <citation type="submission" date="2022-08" db="UniProtKB">
        <authorList>
            <consortium name="EnsemblMetazoa"/>
        </authorList>
    </citation>
    <scope>IDENTIFICATION</scope>
    <source>
        <strain evidence="9">05x7-T-G4-1.051#20</strain>
    </source>
</reference>
<feature type="repeat" description="TPR" evidence="5">
    <location>
        <begin position="203"/>
        <end position="236"/>
    </location>
</feature>
<dbReference type="GO" id="GO:0101031">
    <property type="term" value="C:protein folding chaperone complex"/>
    <property type="evidence" value="ECO:0007669"/>
    <property type="project" value="TreeGrafter"/>
</dbReference>
<evidence type="ECO:0000256" key="6">
    <source>
        <dbReference type="SAM" id="Coils"/>
    </source>
</evidence>
<accession>A0A8W8LMU8</accession>
<evidence type="ECO:0000259" key="8">
    <source>
        <dbReference type="Pfam" id="PF13877"/>
    </source>
</evidence>
<dbReference type="Pfam" id="PF13414">
    <property type="entry name" value="TPR_11"/>
    <property type="match status" value="1"/>
</dbReference>
<feature type="region of interest" description="Disordered" evidence="7">
    <location>
        <begin position="265"/>
        <end position="284"/>
    </location>
</feature>